<comment type="caution">
    <text evidence="1">The sequence shown here is derived from an EMBL/GenBank/DDBJ whole genome shotgun (WGS) entry which is preliminary data.</text>
</comment>
<dbReference type="Pfam" id="PF23151">
    <property type="entry name" value="NuiA_2"/>
    <property type="match status" value="1"/>
</dbReference>
<name>A0A9P4RBM5_9PLEO</name>
<dbReference type="EMBL" id="ML996098">
    <property type="protein sequence ID" value="KAF2741085.1"/>
    <property type="molecule type" value="Genomic_DNA"/>
</dbReference>
<gene>
    <name evidence="1" type="ORF">EJ04DRAFT_507506</name>
</gene>
<dbReference type="InterPro" id="IPR056539">
    <property type="entry name" value="NuiA-like"/>
</dbReference>
<dbReference type="PANTHER" id="PTHR42093">
    <property type="match status" value="1"/>
</dbReference>
<dbReference type="Proteomes" id="UP000799444">
    <property type="component" value="Unassembled WGS sequence"/>
</dbReference>
<organism evidence="1 2">
    <name type="scientific">Polyplosphaeria fusca</name>
    <dbReference type="NCBI Taxonomy" id="682080"/>
    <lineage>
        <taxon>Eukaryota</taxon>
        <taxon>Fungi</taxon>
        <taxon>Dikarya</taxon>
        <taxon>Ascomycota</taxon>
        <taxon>Pezizomycotina</taxon>
        <taxon>Dothideomycetes</taxon>
        <taxon>Pleosporomycetidae</taxon>
        <taxon>Pleosporales</taxon>
        <taxon>Tetraplosphaeriaceae</taxon>
        <taxon>Polyplosphaeria</taxon>
    </lineage>
</organism>
<protein>
    <submittedName>
        <fullName evidence="1">Uncharacterized protein</fullName>
    </submittedName>
</protein>
<keyword evidence="2" id="KW-1185">Reference proteome</keyword>
<dbReference type="PANTHER" id="PTHR42093:SF1">
    <property type="match status" value="1"/>
</dbReference>
<evidence type="ECO:0000313" key="2">
    <source>
        <dbReference type="Proteomes" id="UP000799444"/>
    </source>
</evidence>
<dbReference type="AlphaFoldDB" id="A0A9P4RBM5"/>
<accession>A0A9P4RBM5</accession>
<dbReference type="OrthoDB" id="5366485at2759"/>
<sequence>MTTTKRAIARAASRTLQAHSRSLLKARQTFAGYRTHTSSLVSRHQVSFAQANRNPLHRPTLCLERRKSDPRLGKGFHAQGTDMSDADYEAFLNKASEDSSGATTQSSKKVGTKAVDTEVPKALEQVEEYYTSDADEPFEPVALSYDGSSVSAGDLKKLLGHGNNVSEVSEKEFDGQGQYKKVVEAVKKAGNGKVGIFRVEHGGTRSEFFVVSVDEKGGKLVGLKALAVES</sequence>
<reference evidence="1" key="1">
    <citation type="journal article" date="2020" name="Stud. Mycol.">
        <title>101 Dothideomycetes genomes: a test case for predicting lifestyles and emergence of pathogens.</title>
        <authorList>
            <person name="Haridas S."/>
            <person name="Albert R."/>
            <person name="Binder M."/>
            <person name="Bloem J."/>
            <person name="Labutti K."/>
            <person name="Salamov A."/>
            <person name="Andreopoulos B."/>
            <person name="Baker S."/>
            <person name="Barry K."/>
            <person name="Bills G."/>
            <person name="Bluhm B."/>
            <person name="Cannon C."/>
            <person name="Castanera R."/>
            <person name="Culley D."/>
            <person name="Daum C."/>
            <person name="Ezra D."/>
            <person name="Gonzalez J."/>
            <person name="Henrissat B."/>
            <person name="Kuo A."/>
            <person name="Liang C."/>
            <person name="Lipzen A."/>
            <person name="Lutzoni F."/>
            <person name="Magnuson J."/>
            <person name="Mondo S."/>
            <person name="Nolan M."/>
            <person name="Ohm R."/>
            <person name="Pangilinan J."/>
            <person name="Park H.-J."/>
            <person name="Ramirez L."/>
            <person name="Alfaro M."/>
            <person name="Sun H."/>
            <person name="Tritt A."/>
            <person name="Yoshinaga Y."/>
            <person name="Zwiers L.-H."/>
            <person name="Turgeon B."/>
            <person name="Goodwin S."/>
            <person name="Spatafora J."/>
            <person name="Crous P."/>
            <person name="Grigoriev I."/>
        </authorList>
    </citation>
    <scope>NUCLEOTIDE SEQUENCE</scope>
    <source>
        <strain evidence="1">CBS 125425</strain>
    </source>
</reference>
<proteinExistence type="predicted"/>
<evidence type="ECO:0000313" key="1">
    <source>
        <dbReference type="EMBL" id="KAF2741085.1"/>
    </source>
</evidence>